<keyword evidence="3" id="KW-1185">Reference proteome</keyword>
<feature type="compositionally biased region" description="Basic and acidic residues" evidence="1">
    <location>
        <begin position="1"/>
        <end position="21"/>
    </location>
</feature>
<accession>A0A0W0VWM1</accession>
<reference evidence="2 3" key="1">
    <citation type="submission" date="2015-11" db="EMBL/GenBank/DDBJ databases">
        <title>Genomic analysis of 38 Legionella species identifies large and diverse effector repertoires.</title>
        <authorList>
            <person name="Burstein D."/>
            <person name="Amaro F."/>
            <person name="Zusman T."/>
            <person name="Lifshitz Z."/>
            <person name="Cohen O."/>
            <person name="Gilbert J.A."/>
            <person name="Pupko T."/>
            <person name="Shuman H.A."/>
            <person name="Segal G."/>
        </authorList>
    </citation>
    <scope>NUCLEOTIDE SEQUENCE [LARGE SCALE GENOMIC DNA]</scope>
    <source>
        <strain evidence="2 3">PX-1-G2-E2</strain>
    </source>
</reference>
<evidence type="ECO:0000313" key="3">
    <source>
        <dbReference type="Proteomes" id="UP000054908"/>
    </source>
</evidence>
<sequence>MSRQQFLDRPDRGYCRPERSEGSPCWSTAIISLKKVIDEHHSHLNQNSNCK</sequence>
<dbReference type="Proteomes" id="UP000054908">
    <property type="component" value="Unassembled WGS sequence"/>
</dbReference>
<dbReference type="EMBL" id="LNYL01000050">
    <property type="protein sequence ID" value="KTD24417.1"/>
    <property type="molecule type" value="Genomic_DNA"/>
</dbReference>
<protein>
    <submittedName>
        <fullName evidence="2">Uncharacterized protein</fullName>
    </submittedName>
</protein>
<comment type="caution">
    <text evidence="2">The sequence shown here is derived from an EMBL/GenBank/DDBJ whole genome shotgun (WGS) entry which is preliminary data.</text>
</comment>
<dbReference type="AlphaFoldDB" id="A0A0W0VWM1"/>
<proteinExistence type="predicted"/>
<gene>
    <name evidence="2" type="ORF">Lmac_2504</name>
</gene>
<evidence type="ECO:0000256" key="1">
    <source>
        <dbReference type="SAM" id="MobiDB-lite"/>
    </source>
</evidence>
<organism evidence="2 3">
    <name type="scientific">Legionella maceachernii</name>
    <dbReference type="NCBI Taxonomy" id="466"/>
    <lineage>
        <taxon>Bacteria</taxon>
        <taxon>Pseudomonadati</taxon>
        <taxon>Pseudomonadota</taxon>
        <taxon>Gammaproteobacteria</taxon>
        <taxon>Legionellales</taxon>
        <taxon>Legionellaceae</taxon>
        <taxon>Legionella</taxon>
    </lineage>
</organism>
<evidence type="ECO:0000313" key="2">
    <source>
        <dbReference type="EMBL" id="KTD24417.1"/>
    </source>
</evidence>
<feature type="region of interest" description="Disordered" evidence="1">
    <location>
        <begin position="1"/>
        <end position="23"/>
    </location>
</feature>
<name>A0A0W0VWM1_9GAMM</name>